<dbReference type="PANTHER" id="PTHR33990">
    <property type="entry name" value="PROTEIN YJDN-RELATED"/>
    <property type="match status" value="1"/>
</dbReference>
<gene>
    <name evidence="2" type="ORF">HMI01_15400</name>
    <name evidence="3" type="ORF">SAMN05421668_10723</name>
</gene>
<dbReference type="GO" id="GO:0008168">
    <property type="term" value="F:methyltransferase activity"/>
    <property type="evidence" value="ECO:0007669"/>
    <property type="project" value="UniProtKB-KW"/>
</dbReference>
<evidence type="ECO:0000313" key="5">
    <source>
        <dbReference type="Proteomes" id="UP000321773"/>
    </source>
</evidence>
<dbReference type="STRING" id="306541.SAMN05421668_10723"/>
<dbReference type="PANTHER" id="PTHR33990:SF4">
    <property type="entry name" value="PHNB-LIKE DOMAIN-CONTAINING PROTEIN"/>
    <property type="match status" value="1"/>
</dbReference>
<dbReference type="InterPro" id="IPR028973">
    <property type="entry name" value="PhnB-like"/>
</dbReference>
<dbReference type="CDD" id="cd06588">
    <property type="entry name" value="PhnB_like"/>
    <property type="match status" value="1"/>
</dbReference>
<evidence type="ECO:0000259" key="1">
    <source>
        <dbReference type="Pfam" id="PF06983"/>
    </source>
</evidence>
<keyword evidence="3" id="KW-0830">Ubiquinone</keyword>
<dbReference type="Pfam" id="PF06983">
    <property type="entry name" value="3-dmu-9_3-mt"/>
    <property type="match status" value="1"/>
</dbReference>
<evidence type="ECO:0000313" key="4">
    <source>
        <dbReference type="Proteomes" id="UP000199139"/>
    </source>
</evidence>
<dbReference type="Gene3D" id="3.30.720.100">
    <property type="match status" value="1"/>
</dbReference>
<dbReference type="AlphaFoldDB" id="A0A1I6RXX8"/>
<name>A0A1I6RXX8_9BACI</name>
<keyword evidence="3" id="KW-0489">Methyltransferase</keyword>
<dbReference type="InterPro" id="IPR009725">
    <property type="entry name" value="3_dmu_93_MTrfase"/>
</dbReference>
<dbReference type="RefSeq" id="WP_062321267.1">
    <property type="nucleotide sequence ID" value="NZ_BJWJ01000013.1"/>
</dbReference>
<dbReference type="SUPFAM" id="SSF54593">
    <property type="entry name" value="Glyoxalase/Bleomycin resistance protein/Dihydroxybiphenyl dioxygenase"/>
    <property type="match status" value="1"/>
</dbReference>
<dbReference type="Proteomes" id="UP000321773">
    <property type="component" value="Unassembled WGS sequence"/>
</dbReference>
<dbReference type="EMBL" id="FPAI01000007">
    <property type="protein sequence ID" value="SFS69549.1"/>
    <property type="molecule type" value="Genomic_DNA"/>
</dbReference>
<evidence type="ECO:0000313" key="3">
    <source>
        <dbReference type="EMBL" id="SFS69549.1"/>
    </source>
</evidence>
<sequence>MTLLYPCLMFRGEAEQAMRFYVGAFKGAEILELMRYGHGREADQHKVSRGIITLHNQTVLCFDSIVDHPFTFTPSTSLVIECESLEELKRLYDYLAVNGEVLMPLDTYQCHQQMVWFNDQFGVSWQLVYFGV</sequence>
<accession>A0A1I6RXX8</accession>
<dbReference type="Gene3D" id="3.30.720.110">
    <property type="match status" value="1"/>
</dbReference>
<keyword evidence="3" id="KW-0808">Transferase</keyword>
<feature type="domain" description="PhnB-like" evidence="1">
    <location>
        <begin position="5"/>
        <end position="128"/>
    </location>
</feature>
<reference evidence="3 4" key="1">
    <citation type="submission" date="2016-10" db="EMBL/GenBank/DDBJ databases">
        <authorList>
            <person name="de Groot N.N."/>
        </authorList>
    </citation>
    <scope>NUCLEOTIDE SEQUENCE [LARGE SCALE GENOMIC DNA]</scope>
    <source>
        <strain evidence="3 4">DSM 17074</strain>
    </source>
</reference>
<dbReference type="InterPro" id="IPR029068">
    <property type="entry name" value="Glyas_Bleomycin-R_OHBP_Dase"/>
</dbReference>
<evidence type="ECO:0000313" key="2">
    <source>
        <dbReference type="EMBL" id="GEM04552.1"/>
    </source>
</evidence>
<dbReference type="Proteomes" id="UP000199139">
    <property type="component" value="Unassembled WGS sequence"/>
</dbReference>
<keyword evidence="5" id="KW-1185">Reference proteome</keyword>
<protein>
    <submittedName>
        <fullName evidence="3">Glyoxalase superfamily enzyme, possibly 3-demethylubiquinone-9 3-methyltransferase</fullName>
    </submittedName>
    <submittedName>
        <fullName evidence="2">VOC family protein</fullName>
    </submittedName>
</protein>
<reference evidence="2 5" key="2">
    <citation type="submission" date="2019-07" db="EMBL/GenBank/DDBJ databases">
        <title>Whole genome shotgun sequence of Halolactibacillus miurensis NBRC 100873.</title>
        <authorList>
            <person name="Hosoyama A."/>
            <person name="Uohara A."/>
            <person name="Ohji S."/>
            <person name="Ichikawa N."/>
        </authorList>
    </citation>
    <scope>NUCLEOTIDE SEQUENCE [LARGE SCALE GENOMIC DNA]</scope>
    <source>
        <strain evidence="2 5">NBRC 100873</strain>
    </source>
</reference>
<dbReference type="EMBL" id="BJWJ01000013">
    <property type="protein sequence ID" value="GEM04552.1"/>
    <property type="molecule type" value="Genomic_DNA"/>
</dbReference>
<organism evidence="3 4">
    <name type="scientific">Halolactibacillus miurensis</name>
    <dbReference type="NCBI Taxonomy" id="306541"/>
    <lineage>
        <taxon>Bacteria</taxon>
        <taxon>Bacillati</taxon>
        <taxon>Bacillota</taxon>
        <taxon>Bacilli</taxon>
        <taxon>Bacillales</taxon>
        <taxon>Bacillaceae</taxon>
        <taxon>Halolactibacillus</taxon>
    </lineage>
</organism>
<dbReference type="PIRSF" id="PIRSF021700">
    <property type="entry name" value="3_dmu_93_MTrfase"/>
    <property type="match status" value="1"/>
</dbReference>
<proteinExistence type="predicted"/>
<dbReference type="GO" id="GO:0032259">
    <property type="term" value="P:methylation"/>
    <property type="evidence" value="ECO:0007669"/>
    <property type="project" value="UniProtKB-KW"/>
</dbReference>